<evidence type="ECO:0000313" key="2">
    <source>
        <dbReference type="Proteomes" id="UP000242146"/>
    </source>
</evidence>
<comment type="caution">
    <text evidence="1">The sequence shown here is derived from an EMBL/GenBank/DDBJ whole genome shotgun (WGS) entry which is preliminary data.</text>
</comment>
<protein>
    <submittedName>
        <fullName evidence="1">Uncharacterized protein</fullName>
    </submittedName>
</protein>
<organism evidence="1 2">
    <name type="scientific">Hesseltinella vesiculosa</name>
    <dbReference type="NCBI Taxonomy" id="101127"/>
    <lineage>
        <taxon>Eukaryota</taxon>
        <taxon>Fungi</taxon>
        <taxon>Fungi incertae sedis</taxon>
        <taxon>Mucoromycota</taxon>
        <taxon>Mucoromycotina</taxon>
        <taxon>Mucoromycetes</taxon>
        <taxon>Mucorales</taxon>
        <taxon>Cunninghamellaceae</taxon>
        <taxon>Hesseltinella</taxon>
    </lineage>
</organism>
<dbReference type="AlphaFoldDB" id="A0A1X2GWS3"/>
<reference evidence="1 2" key="1">
    <citation type="submission" date="2016-07" db="EMBL/GenBank/DDBJ databases">
        <title>Pervasive Adenine N6-methylation of Active Genes in Fungi.</title>
        <authorList>
            <consortium name="DOE Joint Genome Institute"/>
            <person name="Mondo S.J."/>
            <person name="Dannebaum R.O."/>
            <person name="Kuo R.C."/>
            <person name="Labutti K."/>
            <person name="Haridas S."/>
            <person name="Kuo A."/>
            <person name="Salamov A."/>
            <person name="Ahrendt S.R."/>
            <person name="Lipzen A."/>
            <person name="Sullivan W."/>
            <person name="Andreopoulos W.B."/>
            <person name="Clum A."/>
            <person name="Lindquist E."/>
            <person name="Daum C."/>
            <person name="Ramamoorthy G.K."/>
            <person name="Gryganskyi A."/>
            <person name="Culley D."/>
            <person name="Magnuson J.K."/>
            <person name="James T.Y."/>
            <person name="O'Malley M.A."/>
            <person name="Stajich J.E."/>
            <person name="Spatafora J.W."/>
            <person name="Visel A."/>
            <person name="Grigoriev I.V."/>
        </authorList>
    </citation>
    <scope>NUCLEOTIDE SEQUENCE [LARGE SCALE GENOMIC DNA]</scope>
    <source>
        <strain evidence="1 2">NRRL 3301</strain>
    </source>
</reference>
<keyword evidence="2" id="KW-1185">Reference proteome</keyword>
<gene>
    <name evidence="1" type="ORF">DM01DRAFT_1331879</name>
</gene>
<accession>A0A1X2GWS3</accession>
<proteinExistence type="predicted"/>
<dbReference type="OrthoDB" id="2283004at2759"/>
<name>A0A1X2GWS3_9FUNG</name>
<sequence>MDPQFYFEDGFGNVYDEDGCYAIGVEMRDEAAELASAVSLTTYNATQTTVSIAKGIVPKKEDRIKVLDTPKNSYSLSQRYRFIWLMEEKLMSAAAAACHKVSRRDLYGFIKHSENRIEDCINGVVM</sequence>
<dbReference type="EMBL" id="MCGT01000002">
    <property type="protein sequence ID" value="ORX62460.1"/>
    <property type="molecule type" value="Genomic_DNA"/>
</dbReference>
<evidence type="ECO:0000313" key="1">
    <source>
        <dbReference type="EMBL" id="ORX62460.1"/>
    </source>
</evidence>
<dbReference type="Proteomes" id="UP000242146">
    <property type="component" value="Unassembled WGS sequence"/>
</dbReference>